<dbReference type="Gene3D" id="1.10.510.10">
    <property type="entry name" value="Transferase(Phosphotransferase) domain 1"/>
    <property type="match status" value="1"/>
</dbReference>
<evidence type="ECO:0000313" key="3">
    <source>
        <dbReference type="Proteomes" id="UP000198832"/>
    </source>
</evidence>
<keyword evidence="3" id="KW-1185">Reference proteome</keyword>
<dbReference type="Proteomes" id="UP000198832">
    <property type="component" value="Unassembled WGS sequence"/>
</dbReference>
<dbReference type="InterPro" id="IPR000719">
    <property type="entry name" value="Prot_kinase_dom"/>
</dbReference>
<reference evidence="2 3" key="1">
    <citation type="submission" date="2016-10" db="EMBL/GenBank/DDBJ databases">
        <authorList>
            <person name="de Groot N.N."/>
        </authorList>
    </citation>
    <scope>NUCLEOTIDE SEQUENCE [LARGE SCALE GENOMIC DNA]</scope>
    <source>
        <strain evidence="2 3">CGMCC 1.7056</strain>
    </source>
</reference>
<dbReference type="EMBL" id="FOLB01000006">
    <property type="protein sequence ID" value="SFC44940.1"/>
    <property type="molecule type" value="Genomic_DNA"/>
</dbReference>
<feature type="domain" description="Protein kinase" evidence="1">
    <location>
        <begin position="17"/>
        <end position="365"/>
    </location>
</feature>
<dbReference type="SUPFAM" id="SSF56112">
    <property type="entry name" value="Protein kinase-like (PK-like)"/>
    <property type="match status" value="1"/>
</dbReference>
<dbReference type="InterPro" id="IPR011009">
    <property type="entry name" value="Kinase-like_dom_sf"/>
</dbReference>
<proteinExistence type="predicted"/>
<organism evidence="2 3">
    <name type="scientific">Nocardioides terrae</name>
    <dbReference type="NCBI Taxonomy" id="574651"/>
    <lineage>
        <taxon>Bacteria</taxon>
        <taxon>Bacillati</taxon>
        <taxon>Actinomycetota</taxon>
        <taxon>Actinomycetes</taxon>
        <taxon>Propionibacteriales</taxon>
        <taxon>Nocardioidaceae</taxon>
        <taxon>Nocardioides</taxon>
    </lineage>
</organism>
<keyword evidence="2" id="KW-0808">Transferase</keyword>
<keyword evidence="2" id="KW-0418">Kinase</keyword>
<name>A0A1I1JHL3_9ACTN</name>
<dbReference type="SMART" id="SM00220">
    <property type="entry name" value="S_TKc"/>
    <property type="match status" value="1"/>
</dbReference>
<dbReference type="GO" id="GO:0005524">
    <property type="term" value="F:ATP binding"/>
    <property type="evidence" value="ECO:0007669"/>
    <property type="project" value="InterPro"/>
</dbReference>
<evidence type="ECO:0000259" key="1">
    <source>
        <dbReference type="PROSITE" id="PS50011"/>
    </source>
</evidence>
<dbReference type="PROSITE" id="PS50011">
    <property type="entry name" value="PROTEIN_KINASE_DOM"/>
    <property type="match status" value="1"/>
</dbReference>
<evidence type="ECO:0000313" key="2">
    <source>
        <dbReference type="EMBL" id="SFC44940.1"/>
    </source>
</evidence>
<dbReference type="STRING" id="574651.SAMN04487968_106229"/>
<gene>
    <name evidence="2" type="ORF">SAMN04487968_106229</name>
</gene>
<dbReference type="GO" id="GO:0004672">
    <property type="term" value="F:protein kinase activity"/>
    <property type="evidence" value="ECO:0007669"/>
    <property type="project" value="InterPro"/>
</dbReference>
<dbReference type="AlphaFoldDB" id="A0A1I1JHL3"/>
<protein>
    <submittedName>
        <fullName evidence="2">Protein kinase domain-containing protein</fullName>
    </submittedName>
</protein>
<dbReference type="Pfam" id="PF00069">
    <property type="entry name" value="Pkinase"/>
    <property type="match status" value="1"/>
</dbReference>
<dbReference type="RefSeq" id="WP_175507639.1">
    <property type="nucleotide sequence ID" value="NZ_FOLB01000006.1"/>
</dbReference>
<accession>A0A1I1JHL3</accession>
<sequence length="428" mass="47320">MLLVGQSLELPRHGGRWRVGEVVGEGSQGIVFELVSQDRADAPVLALKWYRPETSHPDQWAALRKLAQAPPPSDSFIWPVEVLGAPPDFGYVMALRSPRYRPINDLLMGADVPFSVVVRLCLGLADSFLKLHALGLCYRDISLGNVFFDPVTGQPMICDNDNVTVDGGHPAQVLGTARFMAPEIVRREAQPSTATDLYSLAVLLFYLLMFHHPLEGRHELDYPCLDAEADRRLFGTEPLFVFDPDDSSNAPVPGVHRAVLRYWPLYPSFLHDDFRRAFTIGLHDPARRVREGVWRSHLARLLDGIAYCACGRENFTEDGRPLGPCWACGASITPPVRLQFGTRVLVLNAETRVTRHHLQRDYAYDDVVGVVSPHPGRPDVWGLRNVGVQPWRAVLAGGDTRTVDPGRSVGLVVGTTIDFGGVLATLQG</sequence>